<evidence type="ECO:0000259" key="2">
    <source>
        <dbReference type="Pfam" id="PF01636"/>
    </source>
</evidence>
<dbReference type="Gene3D" id="3.90.1200.10">
    <property type="match status" value="1"/>
</dbReference>
<dbReference type="Proteomes" id="UP000031938">
    <property type="component" value="Unassembled WGS sequence"/>
</dbReference>
<evidence type="ECO:0000313" key="3">
    <source>
        <dbReference type="EMBL" id="KIL44609.1"/>
    </source>
</evidence>
<keyword evidence="4" id="KW-1185">Reference proteome</keyword>
<feature type="domain" description="Aminoglycoside phosphotransferase" evidence="2">
    <location>
        <begin position="11"/>
        <end position="166"/>
    </location>
</feature>
<keyword evidence="1" id="KW-0812">Transmembrane</keyword>
<name>A0A0C2RS89_9BACL</name>
<dbReference type="InterPro" id="IPR002575">
    <property type="entry name" value="Aminoglycoside_PTrfase"/>
</dbReference>
<protein>
    <submittedName>
        <fullName evidence="3">Aminoglycoside phosphotransferase</fullName>
    </submittedName>
</protein>
<dbReference type="STRING" id="889306.KP78_35730"/>
<feature type="transmembrane region" description="Helical" evidence="1">
    <location>
        <begin position="178"/>
        <end position="198"/>
    </location>
</feature>
<dbReference type="PANTHER" id="PTHR41283:SF1">
    <property type="entry name" value="AMINOGLYCOSIDE PHOSPHOTRANSFERASE DOMAIN-CONTAINING PROTEIN"/>
    <property type="match status" value="1"/>
</dbReference>
<evidence type="ECO:0000256" key="1">
    <source>
        <dbReference type="SAM" id="Phobius"/>
    </source>
</evidence>
<keyword evidence="1" id="KW-1133">Transmembrane helix</keyword>
<evidence type="ECO:0000313" key="4">
    <source>
        <dbReference type="Proteomes" id="UP000031938"/>
    </source>
</evidence>
<organism evidence="3 4">
    <name type="scientific">Jeotgalibacillus soli</name>
    <dbReference type="NCBI Taxonomy" id="889306"/>
    <lineage>
        <taxon>Bacteria</taxon>
        <taxon>Bacillati</taxon>
        <taxon>Bacillota</taxon>
        <taxon>Bacilli</taxon>
        <taxon>Bacillales</taxon>
        <taxon>Caryophanaceae</taxon>
        <taxon>Jeotgalibacillus</taxon>
    </lineage>
</organism>
<dbReference type="EMBL" id="JXRP01000019">
    <property type="protein sequence ID" value="KIL44609.1"/>
    <property type="molecule type" value="Genomic_DNA"/>
</dbReference>
<dbReference type="AlphaFoldDB" id="A0A0C2RS89"/>
<gene>
    <name evidence="3" type="ORF">KP78_35730</name>
</gene>
<keyword evidence="3" id="KW-0808">Transferase</keyword>
<dbReference type="InterPro" id="IPR011009">
    <property type="entry name" value="Kinase-like_dom_sf"/>
</dbReference>
<keyword evidence="1" id="KW-0472">Membrane</keyword>
<dbReference type="PANTHER" id="PTHR41283">
    <property type="entry name" value="AMINOGLYCOSIDE PHOSPHOTRANSFERASE"/>
    <property type="match status" value="1"/>
</dbReference>
<dbReference type="SUPFAM" id="SSF56112">
    <property type="entry name" value="Protein kinase-like (PK-like)"/>
    <property type="match status" value="1"/>
</dbReference>
<sequence>MEIGAVKELALCYSIFSFIEGEDAKTLMPEWTKEVQYMIGLEAGKDHARMHLYQAPKIIKPWYERALKKHEQYVKAYQTCEVKISSNDKIFQFIDGNLGIIKNRPNQLQHDDFHLENIIVKDKRYNGVIDFNGYDWGDPNHDIVKIALFRREISIPFSIGQIIGYFNQKIPEDFWRLYAIYVAMTLFFSIVWSIKAGISVADEMMERLHVVLEDHKNFELEKPGFGLYEVKKWSVVKKEMDQYSKKRIFMETHV</sequence>
<proteinExistence type="predicted"/>
<dbReference type="GO" id="GO:0016740">
    <property type="term" value="F:transferase activity"/>
    <property type="evidence" value="ECO:0007669"/>
    <property type="project" value="UniProtKB-KW"/>
</dbReference>
<dbReference type="PATRIC" id="fig|889306.3.peg.3589"/>
<comment type="caution">
    <text evidence="3">The sequence shown here is derived from an EMBL/GenBank/DDBJ whole genome shotgun (WGS) entry which is preliminary data.</text>
</comment>
<dbReference type="Pfam" id="PF01636">
    <property type="entry name" value="APH"/>
    <property type="match status" value="1"/>
</dbReference>
<reference evidence="3 4" key="1">
    <citation type="submission" date="2015-01" db="EMBL/GenBank/DDBJ databases">
        <title>Genome sequencing of Jeotgalibacillus soli.</title>
        <authorList>
            <person name="Goh K.M."/>
            <person name="Chan K.-G."/>
            <person name="Yaakop A.S."/>
            <person name="Ee R."/>
            <person name="Gan H.M."/>
            <person name="Chan C.S."/>
        </authorList>
    </citation>
    <scope>NUCLEOTIDE SEQUENCE [LARGE SCALE GENOMIC DNA]</scope>
    <source>
        <strain evidence="3 4">P9</strain>
    </source>
</reference>
<accession>A0A0C2RS89</accession>